<dbReference type="EMBL" id="QGMK01001499">
    <property type="protein sequence ID" value="TVY68632.1"/>
    <property type="molecule type" value="Genomic_DNA"/>
</dbReference>
<keyword evidence="2" id="KW-1133">Transmembrane helix</keyword>
<dbReference type="AlphaFoldDB" id="A0A8T9BWS8"/>
<feature type="region of interest" description="Disordered" evidence="1">
    <location>
        <begin position="214"/>
        <end position="238"/>
    </location>
</feature>
<reference evidence="4 5" key="1">
    <citation type="submission" date="2018-05" db="EMBL/GenBank/DDBJ databases">
        <title>Genome sequencing and assembly of the regulated plant pathogen Lachnellula willkommii and related sister species for the development of diagnostic species identification markers.</title>
        <authorList>
            <person name="Giroux E."/>
            <person name="Bilodeau G."/>
        </authorList>
    </citation>
    <scope>NUCLEOTIDE SEQUENCE [LARGE SCALE GENOMIC DNA]</scope>
    <source>
        <strain evidence="4 5">CBS 268.59</strain>
    </source>
</reference>
<keyword evidence="2" id="KW-0812">Transmembrane</keyword>
<protein>
    <recommendedName>
        <fullName evidence="6">Integral membrane protein</fullName>
    </recommendedName>
</protein>
<evidence type="ECO:0000313" key="4">
    <source>
        <dbReference type="EMBL" id="TVY68632.1"/>
    </source>
</evidence>
<keyword evidence="3" id="KW-0732">Signal</keyword>
<proteinExistence type="predicted"/>
<dbReference type="Proteomes" id="UP000469558">
    <property type="component" value="Unassembled WGS sequence"/>
</dbReference>
<gene>
    <name evidence="4" type="ORF">LSUE1_G006265</name>
</gene>
<name>A0A8T9BWS8_9HELO</name>
<feature type="chain" id="PRO_5035821103" description="Integral membrane protein" evidence="3">
    <location>
        <begin position="21"/>
        <end position="238"/>
    </location>
</feature>
<evidence type="ECO:0008006" key="6">
    <source>
        <dbReference type="Google" id="ProtNLM"/>
    </source>
</evidence>
<sequence length="238" mass="25366">MKPTPTLLFLLTAIFSPVRSQTPRRRPRPLLHPPHLRRQMRPPLRLQATSTTCFCADARLTPFSTSTADIESICGGSCTAASDLTALQTWYEGFCKSTGTTTTAAGGAATATGTSAGSATTSSSGSSGVASGSGKAPTWIAAHWKWVVMLIVLFVAITLGWTLAILFRRRYLRKREKEIEMRPPVAIGPHQVQAMSGGYSYGDGVVDVAGRKSGVGEGVTATPADGRKKGGWLRKDRK</sequence>
<evidence type="ECO:0000256" key="2">
    <source>
        <dbReference type="SAM" id="Phobius"/>
    </source>
</evidence>
<dbReference type="OrthoDB" id="5426355at2759"/>
<feature type="compositionally biased region" description="Basic residues" evidence="1">
    <location>
        <begin position="229"/>
        <end position="238"/>
    </location>
</feature>
<accession>A0A8T9BWS8</accession>
<keyword evidence="5" id="KW-1185">Reference proteome</keyword>
<organism evidence="4 5">
    <name type="scientific">Lachnellula suecica</name>
    <dbReference type="NCBI Taxonomy" id="602035"/>
    <lineage>
        <taxon>Eukaryota</taxon>
        <taxon>Fungi</taxon>
        <taxon>Dikarya</taxon>
        <taxon>Ascomycota</taxon>
        <taxon>Pezizomycotina</taxon>
        <taxon>Leotiomycetes</taxon>
        <taxon>Helotiales</taxon>
        <taxon>Lachnaceae</taxon>
        <taxon>Lachnellula</taxon>
    </lineage>
</organism>
<feature type="region of interest" description="Disordered" evidence="1">
    <location>
        <begin position="105"/>
        <end position="131"/>
    </location>
</feature>
<feature type="signal peptide" evidence="3">
    <location>
        <begin position="1"/>
        <end position="20"/>
    </location>
</feature>
<evidence type="ECO:0000313" key="5">
    <source>
        <dbReference type="Proteomes" id="UP000469558"/>
    </source>
</evidence>
<feature type="transmembrane region" description="Helical" evidence="2">
    <location>
        <begin position="146"/>
        <end position="167"/>
    </location>
</feature>
<evidence type="ECO:0000256" key="3">
    <source>
        <dbReference type="SAM" id="SignalP"/>
    </source>
</evidence>
<keyword evidence="2" id="KW-0472">Membrane</keyword>
<comment type="caution">
    <text evidence="4">The sequence shown here is derived from an EMBL/GenBank/DDBJ whole genome shotgun (WGS) entry which is preliminary data.</text>
</comment>
<evidence type="ECO:0000256" key="1">
    <source>
        <dbReference type="SAM" id="MobiDB-lite"/>
    </source>
</evidence>